<evidence type="ECO:0000313" key="1">
    <source>
        <dbReference type="EMBL" id="GAA0953916.1"/>
    </source>
</evidence>
<dbReference type="EMBL" id="BAAAID010000082">
    <property type="protein sequence ID" value="GAA0953916.1"/>
    <property type="molecule type" value="Genomic_DNA"/>
</dbReference>
<gene>
    <name evidence="1" type="ORF">GCM10009575_080750</name>
</gene>
<organism evidence="1 2">
    <name type="scientific">Streptomyces rhizosphaericus</name>
    <dbReference type="NCBI Taxonomy" id="114699"/>
    <lineage>
        <taxon>Bacteria</taxon>
        <taxon>Bacillati</taxon>
        <taxon>Actinomycetota</taxon>
        <taxon>Actinomycetes</taxon>
        <taxon>Kitasatosporales</taxon>
        <taxon>Streptomycetaceae</taxon>
        <taxon>Streptomyces</taxon>
        <taxon>Streptomyces violaceusniger group</taxon>
    </lineage>
</organism>
<dbReference type="Proteomes" id="UP001500418">
    <property type="component" value="Unassembled WGS sequence"/>
</dbReference>
<comment type="caution">
    <text evidence="1">The sequence shown here is derived from an EMBL/GenBank/DDBJ whole genome shotgun (WGS) entry which is preliminary data.</text>
</comment>
<name>A0ABN1R9P6_9ACTN</name>
<accession>A0ABN1R9P6</accession>
<proteinExistence type="predicted"/>
<reference evidence="1 2" key="1">
    <citation type="journal article" date="2019" name="Int. J. Syst. Evol. Microbiol.">
        <title>The Global Catalogue of Microorganisms (GCM) 10K type strain sequencing project: providing services to taxonomists for standard genome sequencing and annotation.</title>
        <authorList>
            <consortium name="The Broad Institute Genomics Platform"/>
            <consortium name="The Broad Institute Genome Sequencing Center for Infectious Disease"/>
            <person name="Wu L."/>
            <person name="Ma J."/>
        </authorList>
    </citation>
    <scope>NUCLEOTIDE SEQUENCE [LARGE SCALE GENOMIC DNA]</scope>
    <source>
        <strain evidence="1 2">JCM 11444</strain>
    </source>
</reference>
<keyword evidence="2" id="KW-1185">Reference proteome</keyword>
<sequence length="625" mass="67698">MTLERQTPESLGVDDLLTRCRQVTPVGLSRMSLTPRPVWVGTNGVDDWLQEAGAAARDLGRNVYVLCEHKSVADAALLWNLRALHGWSHIVPIGLPVSRTPAGELDIAEAEARIETVARQPFWVTGAAPMMVLTSTTLPHEDLEAVGRRLPHRPVYALSPSDVLVPTPAPLARSSSMPLTFAAGRALAPTLTEDDREVLALVNTDQSVRVTVEVDRQPLPSLVPLRGGRWSVYPAYGGGGAIVSASGAGVAEVQWPQTWTLLEAAAREHGLTVRESVPGQHAVALAELAGGAHGVRWLAHRGLLSLLYSTAASTSMSWFKARADRLAREVAAAQEDPDAAMAQFSELLADINVSHDAETSGAFDLSSLSKALGGKRSVAEAWLRWALQRRLVLRVVQLICDHCGFKVLRPVEQTGNAGCPRCGRTMVDPFALTSLTFRYRLAEPLRRSIDDDSVYHALIMRWLIAALANRPGFLVGAHPGVEFYRGKQQIGEADIVLLLADGTVIPAEVKRHGRQLTEGEVGKVRSIADALQSPTVLLGAGDSSDDCPQALAHDRDDGTARVITSEYWLTPIPRPAIDGSGLPRWNRDNNRPPGTLHDHEEAFCSFIEDASARAFGTHDPVRDLF</sequence>
<protein>
    <submittedName>
        <fullName evidence="1">Uncharacterized protein</fullName>
    </submittedName>
</protein>
<evidence type="ECO:0000313" key="2">
    <source>
        <dbReference type="Proteomes" id="UP001500418"/>
    </source>
</evidence>